<dbReference type="AlphaFoldDB" id="A0A2G1QMJ0"/>
<dbReference type="RefSeq" id="WP_099307027.1">
    <property type="nucleotide sequence ID" value="NZ_PDVP01000008.1"/>
</dbReference>
<proteinExistence type="predicted"/>
<dbReference type="EMBL" id="PDVP01000008">
    <property type="protein sequence ID" value="PHP66448.1"/>
    <property type="molecule type" value="Genomic_DNA"/>
</dbReference>
<organism evidence="1 2">
    <name type="scientific">Zhengella mangrovi</name>
    <dbReference type="NCBI Taxonomy" id="1982044"/>
    <lineage>
        <taxon>Bacteria</taxon>
        <taxon>Pseudomonadati</taxon>
        <taxon>Pseudomonadota</taxon>
        <taxon>Alphaproteobacteria</taxon>
        <taxon>Hyphomicrobiales</taxon>
        <taxon>Notoacmeibacteraceae</taxon>
        <taxon>Zhengella</taxon>
    </lineage>
</organism>
<name>A0A2G1QMJ0_9HYPH</name>
<evidence type="ECO:0000313" key="1">
    <source>
        <dbReference type="EMBL" id="PHP66448.1"/>
    </source>
</evidence>
<reference evidence="1 2" key="1">
    <citation type="submission" date="2017-10" db="EMBL/GenBank/DDBJ databases">
        <title>Sedimentibacterium mangrovi gen. nov., sp. nov., a novel member of family Phyllobacteriacea isolated from mangrove sediment.</title>
        <authorList>
            <person name="Liao H."/>
            <person name="Tian Y."/>
        </authorList>
    </citation>
    <scope>NUCLEOTIDE SEQUENCE [LARGE SCALE GENOMIC DNA]</scope>
    <source>
        <strain evidence="1 2">X9-2-2</strain>
    </source>
</reference>
<sequence length="60" mass="6637">MTRLQTGYIPPDPRWPVPQSLLDNLAAARPCARDLPSSPWLEQDNAFVDSTNSLQSLKSA</sequence>
<evidence type="ECO:0000313" key="2">
    <source>
        <dbReference type="Proteomes" id="UP000221168"/>
    </source>
</evidence>
<gene>
    <name evidence="1" type="ORF">CSC94_14280</name>
</gene>
<protein>
    <submittedName>
        <fullName evidence="1">Uncharacterized protein</fullName>
    </submittedName>
</protein>
<dbReference type="Proteomes" id="UP000221168">
    <property type="component" value="Unassembled WGS sequence"/>
</dbReference>
<comment type="caution">
    <text evidence="1">The sequence shown here is derived from an EMBL/GenBank/DDBJ whole genome shotgun (WGS) entry which is preliminary data.</text>
</comment>
<accession>A0A2G1QMJ0</accession>
<keyword evidence="2" id="KW-1185">Reference proteome</keyword>